<sequence length="136" mass="14081">MPTTGTDGSKLAARALTQCVDYTIFNRTTGASPQAADCQQMARNIGFGNGIWAVFNKEGVQRPVAWDSSCVFSLTVPAGARGGDSYAYIGNGDISDLVDMAAKAFEDGGLIGADGAMHCVGSDETGVDIIWGISHA</sequence>
<dbReference type="AlphaFoldDB" id="A0AAN6SPP5"/>
<proteinExistence type="predicted"/>
<dbReference type="EMBL" id="MU854457">
    <property type="protein sequence ID" value="KAK4035038.1"/>
    <property type="molecule type" value="Genomic_DNA"/>
</dbReference>
<protein>
    <submittedName>
        <fullName evidence="2">Necrosis-inducing factor-domain-containing protein</fullName>
    </submittedName>
</protein>
<keyword evidence="3" id="KW-1185">Reference proteome</keyword>
<name>A0AAN6SPP5_9PEZI</name>
<dbReference type="Pfam" id="PF14856">
    <property type="entry name" value="Hce2"/>
    <property type="match status" value="1"/>
</dbReference>
<organism evidence="2 3">
    <name type="scientific">Parachaetomium inaequale</name>
    <dbReference type="NCBI Taxonomy" id="2588326"/>
    <lineage>
        <taxon>Eukaryota</taxon>
        <taxon>Fungi</taxon>
        <taxon>Dikarya</taxon>
        <taxon>Ascomycota</taxon>
        <taxon>Pezizomycotina</taxon>
        <taxon>Sordariomycetes</taxon>
        <taxon>Sordariomycetidae</taxon>
        <taxon>Sordariales</taxon>
        <taxon>Chaetomiaceae</taxon>
        <taxon>Parachaetomium</taxon>
    </lineage>
</organism>
<accession>A0AAN6SPP5</accession>
<dbReference type="Proteomes" id="UP001303115">
    <property type="component" value="Unassembled WGS sequence"/>
</dbReference>
<feature type="domain" description="Ecp2 effector protein-like" evidence="1">
    <location>
        <begin position="19"/>
        <end position="119"/>
    </location>
</feature>
<reference evidence="3" key="1">
    <citation type="journal article" date="2023" name="Mol. Phylogenet. Evol.">
        <title>Genome-scale phylogeny and comparative genomics of the fungal order Sordariales.</title>
        <authorList>
            <person name="Hensen N."/>
            <person name="Bonometti L."/>
            <person name="Westerberg I."/>
            <person name="Brannstrom I.O."/>
            <person name="Guillou S."/>
            <person name="Cros-Aarteil S."/>
            <person name="Calhoun S."/>
            <person name="Haridas S."/>
            <person name="Kuo A."/>
            <person name="Mondo S."/>
            <person name="Pangilinan J."/>
            <person name="Riley R."/>
            <person name="LaButti K."/>
            <person name="Andreopoulos B."/>
            <person name="Lipzen A."/>
            <person name="Chen C."/>
            <person name="Yan M."/>
            <person name="Daum C."/>
            <person name="Ng V."/>
            <person name="Clum A."/>
            <person name="Steindorff A."/>
            <person name="Ohm R.A."/>
            <person name="Martin F."/>
            <person name="Silar P."/>
            <person name="Natvig D.O."/>
            <person name="Lalanne C."/>
            <person name="Gautier V."/>
            <person name="Ament-Velasquez S.L."/>
            <person name="Kruys A."/>
            <person name="Hutchinson M.I."/>
            <person name="Powell A.J."/>
            <person name="Barry K."/>
            <person name="Miller A.N."/>
            <person name="Grigoriev I.V."/>
            <person name="Debuchy R."/>
            <person name="Gladieux P."/>
            <person name="Hiltunen Thoren M."/>
            <person name="Johannesson H."/>
        </authorList>
    </citation>
    <scope>NUCLEOTIDE SEQUENCE [LARGE SCALE GENOMIC DNA]</scope>
    <source>
        <strain evidence="3">CBS 284.82</strain>
    </source>
</reference>
<evidence type="ECO:0000313" key="3">
    <source>
        <dbReference type="Proteomes" id="UP001303115"/>
    </source>
</evidence>
<gene>
    <name evidence="2" type="ORF">C8A01DRAFT_18259</name>
</gene>
<comment type="caution">
    <text evidence="2">The sequence shown here is derived from an EMBL/GenBank/DDBJ whole genome shotgun (WGS) entry which is preliminary data.</text>
</comment>
<evidence type="ECO:0000259" key="1">
    <source>
        <dbReference type="Pfam" id="PF14856"/>
    </source>
</evidence>
<dbReference type="InterPro" id="IPR029226">
    <property type="entry name" value="Ecp2-like"/>
</dbReference>
<evidence type="ECO:0000313" key="2">
    <source>
        <dbReference type="EMBL" id="KAK4035038.1"/>
    </source>
</evidence>